<sequence length="312" mass="34764">MRFSFLQNRLFFILFVRHFKKINGILLLLGFCLFLLITYVIFADREAIYSVNAETEVATITLIDDPLNQWQLPSGTLTQDLMAFDQAQQQWTGAEIIFRANADTSASFMIDIAANQLAIVLQSETASVGTIIGTGRSKALGSDVLIKVPLASNVIFPFFGELGVGEDVTTGVRTTLLSGSINIIEKELFSDVRYVAGDYQMNAGDRVLLYKNHEANELVKLRGYIRLADKVLKVSANGIAELARVERLGSEGYSVTSSVWRRVINDPVLMSITTLLAILLLLMEIIKHIIELIPLLRAKNQDVKEHLNDEEI</sequence>
<dbReference type="AlphaFoldDB" id="A0A432YLE1"/>
<dbReference type="EMBL" id="PIPY01000005">
    <property type="protein sequence ID" value="RUO61797.1"/>
    <property type="molecule type" value="Genomic_DNA"/>
</dbReference>
<name>A0A432YLE1_9GAMM</name>
<dbReference type="Proteomes" id="UP000288259">
    <property type="component" value="Unassembled WGS sequence"/>
</dbReference>
<reference evidence="3" key="1">
    <citation type="journal article" date="2018" name="Front. Microbiol.">
        <title>Genome-Based Analysis Reveals the Taxonomy and Diversity of the Family Idiomarinaceae.</title>
        <authorList>
            <person name="Liu Y."/>
            <person name="Lai Q."/>
            <person name="Shao Z."/>
        </authorList>
    </citation>
    <scope>NUCLEOTIDE SEQUENCE [LARGE SCALE GENOMIC DNA]</scope>
    <source>
        <strain evidence="3">CVS-6</strain>
    </source>
</reference>
<keyword evidence="1" id="KW-0472">Membrane</keyword>
<accession>A0A432YLE1</accession>
<comment type="caution">
    <text evidence="2">The sequence shown here is derived from an EMBL/GenBank/DDBJ whole genome shotgun (WGS) entry which is preliminary data.</text>
</comment>
<evidence type="ECO:0000313" key="3">
    <source>
        <dbReference type="Proteomes" id="UP000288259"/>
    </source>
</evidence>
<keyword evidence="3" id="KW-1185">Reference proteome</keyword>
<keyword evidence="1" id="KW-0812">Transmembrane</keyword>
<keyword evidence="1" id="KW-1133">Transmembrane helix</keyword>
<dbReference type="RefSeq" id="WP_126754257.1">
    <property type="nucleotide sequence ID" value="NZ_PIPY01000005.1"/>
</dbReference>
<feature type="transmembrane region" description="Helical" evidence="1">
    <location>
        <begin position="21"/>
        <end position="42"/>
    </location>
</feature>
<protein>
    <submittedName>
        <fullName evidence="2">Uncharacterized protein</fullName>
    </submittedName>
</protein>
<evidence type="ECO:0000313" key="2">
    <source>
        <dbReference type="EMBL" id="RUO61797.1"/>
    </source>
</evidence>
<dbReference type="OrthoDB" id="6239796at2"/>
<evidence type="ECO:0000256" key="1">
    <source>
        <dbReference type="SAM" id="Phobius"/>
    </source>
</evidence>
<proteinExistence type="predicted"/>
<gene>
    <name evidence="2" type="ORF">CWI71_05400</name>
</gene>
<organism evidence="2 3">
    <name type="scientific">Pseudidiomarina insulisalsae</name>
    <dbReference type="NCBI Taxonomy" id="575789"/>
    <lineage>
        <taxon>Bacteria</taxon>
        <taxon>Pseudomonadati</taxon>
        <taxon>Pseudomonadota</taxon>
        <taxon>Gammaproteobacteria</taxon>
        <taxon>Alteromonadales</taxon>
        <taxon>Idiomarinaceae</taxon>
        <taxon>Pseudidiomarina</taxon>
    </lineage>
</organism>